<name>A0ACB7TPE3_HYAAI</name>
<dbReference type="EMBL" id="CM023481">
    <property type="protein sequence ID" value="KAH6947227.1"/>
    <property type="molecule type" value="Genomic_DNA"/>
</dbReference>
<keyword evidence="2" id="KW-1185">Reference proteome</keyword>
<proteinExistence type="predicted"/>
<protein>
    <submittedName>
        <fullName evidence="1">Uncharacterized protein</fullName>
    </submittedName>
</protein>
<reference evidence="1" key="1">
    <citation type="submission" date="2020-05" db="EMBL/GenBank/DDBJ databases">
        <title>Large-scale comparative analyses of tick genomes elucidate their genetic diversity and vector capacities.</title>
        <authorList>
            <person name="Jia N."/>
            <person name="Wang J."/>
            <person name="Shi W."/>
            <person name="Du L."/>
            <person name="Sun Y."/>
            <person name="Zhan W."/>
            <person name="Jiang J."/>
            <person name="Wang Q."/>
            <person name="Zhang B."/>
            <person name="Ji P."/>
            <person name="Sakyi L.B."/>
            <person name="Cui X."/>
            <person name="Yuan T."/>
            <person name="Jiang B."/>
            <person name="Yang W."/>
            <person name="Lam T.T.-Y."/>
            <person name="Chang Q."/>
            <person name="Ding S."/>
            <person name="Wang X."/>
            <person name="Zhu J."/>
            <person name="Ruan X."/>
            <person name="Zhao L."/>
            <person name="Wei J."/>
            <person name="Que T."/>
            <person name="Du C."/>
            <person name="Cheng J."/>
            <person name="Dai P."/>
            <person name="Han X."/>
            <person name="Huang E."/>
            <person name="Gao Y."/>
            <person name="Liu J."/>
            <person name="Shao H."/>
            <person name="Ye R."/>
            <person name="Li L."/>
            <person name="Wei W."/>
            <person name="Wang X."/>
            <person name="Wang C."/>
            <person name="Yang T."/>
            <person name="Huo Q."/>
            <person name="Li W."/>
            <person name="Guo W."/>
            <person name="Chen H."/>
            <person name="Zhou L."/>
            <person name="Ni X."/>
            <person name="Tian J."/>
            <person name="Zhou Y."/>
            <person name="Sheng Y."/>
            <person name="Liu T."/>
            <person name="Pan Y."/>
            <person name="Xia L."/>
            <person name="Li J."/>
            <person name="Zhao F."/>
            <person name="Cao W."/>
        </authorList>
    </citation>
    <scope>NUCLEOTIDE SEQUENCE</scope>
    <source>
        <strain evidence="1">Hyas-2018</strain>
    </source>
</reference>
<sequence length="116" mass="12772">MDSVSIDDYVSSDEAAMTSAELKTEDILQTIQDDKGSNDSVDGAVDNESTTSSQPEDCDEVMTPADIMDIVWKGRIFLGKSATATKSLHRNVDELEAFVLQSLCCTRQKKITDYIK</sequence>
<gene>
    <name evidence="1" type="ORF">HPB50_017613</name>
</gene>
<comment type="caution">
    <text evidence="1">The sequence shown here is derived from an EMBL/GenBank/DDBJ whole genome shotgun (WGS) entry which is preliminary data.</text>
</comment>
<organism evidence="1 2">
    <name type="scientific">Hyalomma asiaticum</name>
    <name type="common">Tick</name>
    <dbReference type="NCBI Taxonomy" id="266040"/>
    <lineage>
        <taxon>Eukaryota</taxon>
        <taxon>Metazoa</taxon>
        <taxon>Ecdysozoa</taxon>
        <taxon>Arthropoda</taxon>
        <taxon>Chelicerata</taxon>
        <taxon>Arachnida</taxon>
        <taxon>Acari</taxon>
        <taxon>Parasitiformes</taxon>
        <taxon>Ixodida</taxon>
        <taxon>Ixodoidea</taxon>
        <taxon>Ixodidae</taxon>
        <taxon>Hyalomminae</taxon>
        <taxon>Hyalomma</taxon>
    </lineage>
</organism>
<dbReference type="Proteomes" id="UP000821845">
    <property type="component" value="Chromosome 1"/>
</dbReference>
<evidence type="ECO:0000313" key="1">
    <source>
        <dbReference type="EMBL" id="KAH6947227.1"/>
    </source>
</evidence>
<accession>A0ACB7TPE3</accession>
<evidence type="ECO:0000313" key="2">
    <source>
        <dbReference type="Proteomes" id="UP000821845"/>
    </source>
</evidence>